<evidence type="ECO:0000313" key="5">
    <source>
        <dbReference type="Proteomes" id="UP000781958"/>
    </source>
</evidence>
<dbReference type="Pfam" id="PF13561">
    <property type="entry name" value="adh_short_C2"/>
    <property type="match status" value="1"/>
</dbReference>
<dbReference type="InterPro" id="IPR051122">
    <property type="entry name" value="SDR_DHRS6-like"/>
</dbReference>
<keyword evidence="5" id="KW-1185">Reference proteome</keyword>
<accession>A0ABS4SXE7</accession>
<dbReference type="EMBL" id="JAGINP010000026">
    <property type="protein sequence ID" value="MBP2296050.1"/>
    <property type="molecule type" value="Genomic_DNA"/>
</dbReference>
<evidence type="ECO:0000256" key="2">
    <source>
        <dbReference type="ARBA" id="ARBA00023002"/>
    </source>
</evidence>
<gene>
    <name evidence="4" type="ORF">J2851_005865</name>
</gene>
<dbReference type="InterPro" id="IPR020904">
    <property type="entry name" value="Sc_DH/Rdtase_CS"/>
</dbReference>
<dbReference type="PRINTS" id="PR00081">
    <property type="entry name" value="GDHRDH"/>
</dbReference>
<dbReference type="InterPro" id="IPR036291">
    <property type="entry name" value="NAD(P)-bd_dom_sf"/>
</dbReference>
<protein>
    <submittedName>
        <fullName evidence="4">NAD(P)-dependent dehydrogenase (Short-subunit alcohol dehydrogenase family)</fullName>
    </submittedName>
</protein>
<evidence type="ECO:0000256" key="1">
    <source>
        <dbReference type="ARBA" id="ARBA00006484"/>
    </source>
</evidence>
<proteinExistence type="inferred from homology"/>
<reference evidence="4 5" key="1">
    <citation type="submission" date="2021-03" db="EMBL/GenBank/DDBJ databases">
        <title>Genomic Encyclopedia of Type Strains, Phase III (KMG-III): the genomes of soil and plant-associated and newly described type strains.</title>
        <authorList>
            <person name="Whitman W."/>
        </authorList>
    </citation>
    <scope>NUCLEOTIDE SEQUENCE [LARGE SCALE GENOMIC DNA]</scope>
    <source>
        <strain evidence="4 5">IMMIB AFH-6</strain>
    </source>
</reference>
<name>A0ABS4SXE7_9PROT</name>
<comment type="similarity">
    <text evidence="1">Belongs to the short-chain dehydrogenases/reductases (SDR) family.</text>
</comment>
<dbReference type="PANTHER" id="PTHR43477:SF1">
    <property type="entry name" value="DIHYDROANTICAPSIN 7-DEHYDROGENASE"/>
    <property type="match status" value="1"/>
</dbReference>
<feature type="domain" description="Ketoreductase" evidence="3">
    <location>
        <begin position="8"/>
        <end position="182"/>
    </location>
</feature>
<dbReference type="Proteomes" id="UP000781958">
    <property type="component" value="Unassembled WGS sequence"/>
</dbReference>
<sequence length="251" mass="25958">MSNRLDGKVAVITGATSGIGLATAKLFAAEGAHVYITGRRQDALDRAVAEIGGRATGVQADSSRSADLDRLFERVKAEHGRLDVLFANAGGGSMLPLGQITEEQVDDTFGRNVKAVIFTVQKALPLLGRGSSVILTGSTAGTEGTAAFSVYSASKAAVRNLARSWALDLKDTGIRVNVLSPGATRTPGLVELAGDDAAQRQGLLDYLASRIPLGRVGEAEEIAKAALFLASDDSSFVNGAELFADGGQAQV</sequence>
<dbReference type="SMART" id="SM00822">
    <property type="entry name" value="PKS_KR"/>
    <property type="match status" value="1"/>
</dbReference>
<dbReference type="InterPro" id="IPR057326">
    <property type="entry name" value="KR_dom"/>
</dbReference>
<keyword evidence="2" id="KW-0560">Oxidoreductase</keyword>
<dbReference type="CDD" id="cd05233">
    <property type="entry name" value="SDR_c"/>
    <property type="match status" value="1"/>
</dbReference>
<evidence type="ECO:0000259" key="3">
    <source>
        <dbReference type="SMART" id="SM00822"/>
    </source>
</evidence>
<dbReference type="PANTHER" id="PTHR43477">
    <property type="entry name" value="DIHYDROANTICAPSIN 7-DEHYDROGENASE"/>
    <property type="match status" value="1"/>
</dbReference>
<comment type="caution">
    <text evidence="4">The sequence shown here is derived from an EMBL/GenBank/DDBJ whole genome shotgun (WGS) entry which is preliminary data.</text>
</comment>
<dbReference type="SUPFAM" id="SSF51735">
    <property type="entry name" value="NAD(P)-binding Rossmann-fold domains"/>
    <property type="match status" value="1"/>
</dbReference>
<dbReference type="RefSeq" id="WP_209770759.1">
    <property type="nucleotide sequence ID" value="NZ_JAGINP010000026.1"/>
</dbReference>
<organism evidence="4 5">
    <name type="scientific">Azospirillum rugosum</name>
    <dbReference type="NCBI Taxonomy" id="416170"/>
    <lineage>
        <taxon>Bacteria</taxon>
        <taxon>Pseudomonadati</taxon>
        <taxon>Pseudomonadota</taxon>
        <taxon>Alphaproteobacteria</taxon>
        <taxon>Rhodospirillales</taxon>
        <taxon>Azospirillaceae</taxon>
        <taxon>Azospirillum</taxon>
    </lineage>
</organism>
<dbReference type="InterPro" id="IPR002347">
    <property type="entry name" value="SDR_fam"/>
</dbReference>
<evidence type="ECO:0000313" key="4">
    <source>
        <dbReference type="EMBL" id="MBP2296050.1"/>
    </source>
</evidence>
<dbReference type="PROSITE" id="PS00061">
    <property type="entry name" value="ADH_SHORT"/>
    <property type="match status" value="1"/>
</dbReference>
<dbReference type="Gene3D" id="3.40.50.720">
    <property type="entry name" value="NAD(P)-binding Rossmann-like Domain"/>
    <property type="match status" value="1"/>
</dbReference>